<evidence type="ECO:0000256" key="4">
    <source>
        <dbReference type="ARBA" id="ARBA00022692"/>
    </source>
</evidence>
<keyword evidence="6 8" id="KW-0472">Membrane</keyword>
<dbReference type="InterPro" id="IPR000531">
    <property type="entry name" value="Beta-barrel_TonB"/>
</dbReference>
<evidence type="ECO:0000313" key="14">
    <source>
        <dbReference type="Proteomes" id="UP000305451"/>
    </source>
</evidence>
<evidence type="ECO:0000256" key="9">
    <source>
        <dbReference type="RuleBase" id="RU003357"/>
    </source>
</evidence>
<dbReference type="AlphaFoldDB" id="A0A4S2H849"/>
<evidence type="ECO:0000256" key="1">
    <source>
        <dbReference type="ARBA" id="ARBA00004571"/>
    </source>
</evidence>
<sequence>MSTKKAFATKLLCTTMLSGLALSGATAVAQDAPAAAAEDVIQVTGTRIQRTDTVAPSPITSVDAELFELNNVVNTEDLLNTLPQLIPAFDATSNNPGNGTATVSLRGLGTTRTLVLVDGTRFVGSGAAQVVDLNNIPAALVERVDVVTGGASAVYGSDAIAGVVNFIMRDDFEGVEVSASHEFSTNEGDAAITDVSVTLGGNFDGGRGNAVVSYGYTHREAVFQASREFSETAFWSPGPGTDPYIPGGSSSIPQTWVRPAAGNYFDTNPVDGSGDPYFLMTQPGGAIAERQVYNYAPTNYLQLPQERHMISTFGTYELNSNMELYVRGIYSNNVVDSQLAPTPTGTLGLTVNLDNPLLSTELRNLFTNDTSSNNGDGTADIRIARRMEEIGTRNNLRDTNTFQGVFGVRGDINDDWSYDAFYNYSRSSVAQILSGNISVSAFQEAILCDGGPTAIASGCTAPALDIWNGAGSVSPEAAEYVSRTGAQIDVIEATQAVAAVSGNLSNMASPMADVAPAVVLGLEYRESSASIRPDSVLGPDVRGFNQSLPIEGSFDVTEFFAEVDVPLITGRPGIESLGITAAFRASDYSTVGDVQTYAVGAGWEPVDSLRFRTQYNRAVRAPNVGDLFAPLTNGFPGAADPCSSGLGSFGAETIVANCVATGVPAASVGTPFQSNAQIESLFGGNPNVEEEVADTFTIGAVWQPTFLDGATVQLDYYKIEIEDAIATPSLQNLLDECYIQDISSSCDFFTGARNPSTGEIANPFFPELSSANLAILEAEGVDLRVDYLWDADQMGLPADLGSFGLNYYATYTLSNGYQNSPSAGFVACEGKFGAQCGEPTPEYKHVVQGSWYWGALTTSVRWRRIGSVDLEESFRPFVSDRELQIDATDYFDVTFGYDVTEAARLSVGIQNVFDEEPPVLTSTSSEQANTYPATYDPFGRRLFLGANLRF</sequence>
<evidence type="ECO:0000259" key="12">
    <source>
        <dbReference type="Pfam" id="PF07715"/>
    </source>
</evidence>
<evidence type="ECO:0000256" key="7">
    <source>
        <dbReference type="ARBA" id="ARBA00023237"/>
    </source>
</evidence>
<evidence type="ECO:0000256" key="3">
    <source>
        <dbReference type="ARBA" id="ARBA00022452"/>
    </source>
</evidence>
<dbReference type="GO" id="GO:0009279">
    <property type="term" value="C:cell outer membrane"/>
    <property type="evidence" value="ECO:0007669"/>
    <property type="project" value="UniProtKB-SubCell"/>
</dbReference>
<keyword evidence="4 8" id="KW-0812">Transmembrane</keyword>
<dbReference type="Pfam" id="PF00593">
    <property type="entry name" value="TonB_dep_Rec_b-barrel"/>
    <property type="match status" value="1"/>
</dbReference>
<feature type="chain" id="PRO_5020947154" evidence="10">
    <location>
        <begin position="30"/>
        <end position="950"/>
    </location>
</feature>
<evidence type="ECO:0000256" key="6">
    <source>
        <dbReference type="ARBA" id="ARBA00023136"/>
    </source>
</evidence>
<organism evidence="13 14">
    <name type="scientific">Marinicauda pacifica</name>
    <dbReference type="NCBI Taxonomy" id="1133559"/>
    <lineage>
        <taxon>Bacteria</taxon>
        <taxon>Pseudomonadati</taxon>
        <taxon>Pseudomonadota</taxon>
        <taxon>Alphaproteobacteria</taxon>
        <taxon>Maricaulales</taxon>
        <taxon>Maricaulaceae</taxon>
        <taxon>Marinicauda</taxon>
    </lineage>
</organism>
<proteinExistence type="inferred from homology"/>
<protein>
    <submittedName>
        <fullName evidence="13">TonB-dependent receptor</fullName>
    </submittedName>
</protein>
<dbReference type="PANTHER" id="PTHR47234:SF2">
    <property type="entry name" value="TONB-DEPENDENT RECEPTOR"/>
    <property type="match status" value="1"/>
</dbReference>
<dbReference type="Gene3D" id="2.40.170.20">
    <property type="entry name" value="TonB-dependent receptor, beta-barrel domain"/>
    <property type="match status" value="1"/>
</dbReference>
<comment type="subcellular location">
    <subcellularLocation>
        <location evidence="1 8">Cell outer membrane</location>
        <topology evidence="1 8">Multi-pass membrane protein</topology>
    </subcellularLocation>
</comment>
<dbReference type="RefSeq" id="WP_135945876.1">
    <property type="nucleotide sequence ID" value="NZ_BMEI01000006.1"/>
</dbReference>
<name>A0A4S2H849_9PROT</name>
<dbReference type="SUPFAM" id="SSF56935">
    <property type="entry name" value="Porins"/>
    <property type="match status" value="1"/>
</dbReference>
<dbReference type="Gene3D" id="2.170.130.10">
    <property type="entry name" value="TonB-dependent receptor, plug domain"/>
    <property type="match status" value="1"/>
</dbReference>
<dbReference type="PROSITE" id="PS52016">
    <property type="entry name" value="TONB_DEPENDENT_REC_3"/>
    <property type="match status" value="1"/>
</dbReference>
<keyword evidence="2 8" id="KW-0813">Transport</keyword>
<dbReference type="InterPro" id="IPR039426">
    <property type="entry name" value="TonB-dep_rcpt-like"/>
</dbReference>
<comment type="caution">
    <text evidence="13">The sequence shown here is derived from an EMBL/GenBank/DDBJ whole genome shotgun (WGS) entry which is preliminary data.</text>
</comment>
<dbReference type="PANTHER" id="PTHR47234">
    <property type="match status" value="1"/>
</dbReference>
<evidence type="ECO:0000259" key="11">
    <source>
        <dbReference type="Pfam" id="PF00593"/>
    </source>
</evidence>
<feature type="signal peptide" evidence="10">
    <location>
        <begin position="1"/>
        <end position="29"/>
    </location>
</feature>
<evidence type="ECO:0000256" key="5">
    <source>
        <dbReference type="ARBA" id="ARBA00023077"/>
    </source>
</evidence>
<dbReference type="Pfam" id="PF07715">
    <property type="entry name" value="Plug"/>
    <property type="match status" value="1"/>
</dbReference>
<keyword evidence="10" id="KW-0732">Signal</keyword>
<evidence type="ECO:0000256" key="10">
    <source>
        <dbReference type="SAM" id="SignalP"/>
    </source>
</evidence>
<keyword evidence="7 8" id="KW-0998">Cell outer membrane</keyword>
<keyword evidence="5 9" id="KW-0798">TonB box</keyword>
<keyword evidence="13" id="KW-0675">Receptor</keyword>
<keyword evidence="3 8" id="KW-1134">Transmembrane beta strand</keyword>
<comment type="similarity">
    <text evidence="8 9">Belongs to the TonB-dependent receptor family.</text>
</comment>
<feature type="domain" description="TonB-dependent receptor plug" evidence="12">
    <location>
        <begin position="55"/>
        <end position="163"/>
    </location>
</feature>
<dbReference type="OrthoDB" id="7051241at2"/>
<gene>
    <name evidence="13" type="ORF">E5162_13830</name>
</gene>
<dbReference type="InterPro" id="IPR037066">
    <property type="entry name" value="Plug_dom_sf"/>
</dbReference>
<dbReference type="EMBL" id="SRXV01000005">
    <property type="protein sequence ID" value="TGY91698.1"/>
    <property type="molecule type" value="Genomic_DNA"/>
</dbReference>
<keyword evidence="14" id="KW-1185">Reference proteome</keyword>
<evidence type="ECO:0000256" key="2">
    <source>
        <dbReference type="ARBA" id="ARBA00022448"/>
    </source>
</evidence>
<reference evidence="13 14" key="1">
    <citation type="journal article" date="2013" name="Int. J. Syst. Evol. Microbiol.">
        <title>Marinicauda pacifica gen. nov., sp. nov., a prosthecate alphaproteobacterium of the family Hyphomonadaceae isolated from deep seawater.</title>
        <authorList>
            <person name="Zhang X.Y."/>
            <person name="Li G.W."/>
            <person name="Wang C.S."/>
            <person name="Zhang Y.J."/>
            <person name="Xu X.W."/>
            <person name="Li H."/>
            <person name="Liu A."/>
            <person name="Liu C."/>
            <person name="Xie B.B."/>
            <person name="Qin Q.L."/>
            <person name="Xu Z."/>
            <person name="Chen X.L."/>
            <person name="Zhou B.C."/>
            <person name="Zhang Y.Z."/>
        </authorList>
    </citation>
    <scope>NUCLEOTIDE SEQUENCE [LARGE SCALE GENOMIC DNA]</scope>
    <source>
        <strain evidence="13 14">P-1 km-3</strain>
    </source>
</reference>
<dbReference type="InterPro" id="IPR036942">
    <property type="entry name" value="Beta-barrel_TonB_sf"/>
</dbReference>
<dbReference type="InterPro" id="IPR012910">
    <property type="entry name" value="Plug_dom"/>
</dbReference>
<dbReference type="Proteomes" id="UP000305451">
    <property type="component" value="Unassembled WGS sequence"/>
</dbReference>
<feature type="domain" description="TonB-dependent receptor-like beta-barrel" evidence="11">
    <location>
        <begin position="366"/>
        <end position="912"/>
    </location>
</feature>
<evidence type="ECO:0000256" key="8">
    <source>
        <dbReference type="PROSITE-ProRule" id="PRU01360"/>
    </source>
</evidence>
<accession>A0A4S2H849</accession>
<evidence type="ECO:0000313" key="13">
    <source>
        <dbReference type="EMBL" id="TGY91698.1"/>
    </source>
</evidence>